<dbReference type="Gene3D" id="2.60.120.260">
    <property type="entry name" value="Galactose-binding domain-like"/>
    <property type="match status" value="1"/>
</dbReference>
<feature type="signal peptide" evidence="1">
    <location>
        <begin position="1"/>
        <end position="26"/>
    </location>
</feature>
<evidence type="ECO:0000259" key="2">
    <source>
        <dbReference type="Pfam" id="PF16334"/>
    </source>
</evidence>
<proteinExistence type="predicted"/>
<feature type="domain" description="DUF4964" evidence="2">
    <location>
        <begin position="30"/>
        <end position="92"/>
    </location>
</feature>
<evidence type="ECO:0008006" key="7">
    <source>
        <dbReference type="Google" id="ProtNLM"/>
    </source>
</evidence>
<dbReference type="PANTHER" id="PTHR31987">
    <property type="entry name" value="GLUTAMINASE A-RELATED"/>
    <property type="match status" value="1"/>
</dbReference>
<dbReference type="Pfam" id="PF17168">
    <property type="entry name" value="DUF5127"/>
    <property type="match status" value="1"/>
</dbReference>
<dbReference type="InterPro" id="IPR033433">
    <property type="entry name" value="GtaA_N"/>
</dbReference>
<dbReference type="GO" id="GO:0005975">
    <property type="term" value="P:carbohydrate metabolic process"/>
    <property type="evidence" value="ECO:0007669"/>
    <property type="project" value="InterPro"/>
</dbReference>
<dbReference type="EMBL" id="FQUU01000019">
    <property type="protein sequence ID" value="SHF81112.1"/>
    <property type="molecule type" value="Genomic_DNA"/>
</dbReference>
<reference evidence="5 6" key="1">
    <citation type="submission" date="2016-11" db="EMBL/GenBank/DDBJ databases">
        <authorList>
            <person name="Jaros S."/>
            <person name="Januszkiewicz K."/>
            <person name="Wedrychowicz H."/>
        </authorList>
    </citation>
    <scope>NUCLEOTIDE SEQUENCE [LARGE SCALE GENOMIC DNA]</scope>
    <source>
        <strain evidence="5 6">DSM 18119</strain>
    </source>
</reference>
<evidence type="ECO:0000313" key="6">
    <source>
        <dbReference type="Proteomes" id="UP000184048"/>
    </source>
</evidence>
<sequence>MKLMNRFSRLSLITVVLNLICLQLFAQVHKAPAYPLLTHDPYFSVWSFTDTLNNKPTTHWTGSNQGLLGWVTVDGKVYSFLGDKEKAWKTILPASDEAGYTVRYTEEKPGDDWMKEGFDDSKWKTGKGPFGNNDAAPTKWEKRDLYVRRVFELNDIDTSVFLKTVHDDDCEIFLNGEKVYSAALIRKYRYTSIQNLLKKGKNIIAVHGINTGGDSWLDFGISAEKLEQASSMAKAEQQSVTITATQTKYIFNCGKVTLEVKFISPLLLNDLKLLSRPVSYVSFKATSKDGAAHHVQVFVGTSTDLAVNEPSQEVTVQTVSSKSLNILKAGTRAQPVLQKKGDDLRIDWGYLYVATPVTGHSRQYVTSKEDLLPGITSAKKNNTISSGKELSLNTLLDLGKVGSKAAEAYIMIGYDYIYAIEYFGQQLKPWWRNENGATMLTQLTRAASDYSKVLQRCDAFDKKMYADATASGGREYADLCVLAYRQSVAAHQLVKSPTGELLFLSKENFSNGSINTVDVTYPSAPLYLVYNPDLLKGMLSGIFHYSESGKWKKPFAAHDLGTYPKANGQTYGEDMPVEESGNMLILTAAIARAEGNASYAKKHWKTLTTWAEFLSKEGFDPANQLCTDDFAGHLARNANLSIKAIVALRCYGMLASMLKDEASAAKYNNMAKEMVGKWMQLADAGDHYALTFNDKNTWSQKYNMVWDKVLGLHLFPSAVYTKEVNYYLEHQNTYGLPLDSRKSYSKSDWILWTAVLTDKPAEFQKLAAPVYKYAMETTSRVPLSDWHETTTGKMVGFQARSVVGGYYMKLLQQKMNNKK</sequence>
<dbReference type="SUPFAM" id="SSF48208">
    <property type="entry name" value="Six-hairpin glycosidases"/>
    <property type="match status" value="1"/>
</dbReference>
<feature type="domain" description="Glutaminase A N-terminal" evidence="4">
    <location>
        <begin position="245"/>
        <end position="467"/>
    </location>
</feature>
<dbReference type="InterPro" id="IPR032514">
    <property type="entry name" value="GtaA_central"/>
</dbReference>
<organism evidence="5 6">
    <name type="scientific">Flavisolibacter ginsengisoli DSM 18119</name>
    <dbReference type="NCBI Taxonomy" id="1121884"/>
    <lineage>
        <taxon>Bacteria</taxon>
        <taxon>Pseudomonadati</taxon>
        <taxon>Bacteroidota</taxon>
        <taxon>Chitinophagia</taxon>
        <taxon>Chitinophagales</taxon>
        <taxon>Chitinophagaceae</taxon>
        <taxon>Flavisolibacter</taxon>
    </lineage>
</organism>
<gene>
    <name evidence="5" type="ORF">SAMN02745131_03587</name>
</gene>
<name>A0A1M5EPZ9_9BACT</name>
<evidence type="ECO:0000259" key="3">
    <source>
        <dbReference type="Pfam" id="PF16335"/>
    </source>
</evidence>
<dbReference type="InterPro" id="IPR008979">
    <property type="entry name" value="Galactose-bd-like_sf"/>
</dbReference>
<dbReference type="STRING" id="1121884.SAMN02745131_03587"/>
<dbReference type="SUPFAM" id="SSF49785">
    <property type="entry name" value="Galactose-binding domain-like"/>
    <property type="match status" value="1"/>
</dbReference>
<dbReference type="InterPro" id="IPR008928">
    <property type="entry name" value="6-hairpin_glycosidase_sf"/>
</dbReference>
<feature type="chain" id="PRO_5012612460" description="L-glutaminase" evidence="1">
    <location>
        <begin position="27"/>
        <end position="819"/>
    </location>
</feature>
<dbReference type="Pfam" id="PF16335">
    <property type="entry name" value="GtaA_6_Hairpin"/>
    <property type="match status" value="1"/>
</dbReference>
<feature type="domain" description="Glutaminase A central" evidence="3">
    <location>
        <begin position="473"/>
        <end position="810"/>
    </location>
</feature>
<dbReference type="InterPro" id="IPR032515">
    <property type="entry name" value="DUF4964"/>
</dbReference>
<dbReference type="InterPro" id="IPR052743">
    <property type="entry name" value="Glutaminase_GtaA"/>
</dbReference>
<dbReference type="PANTHER" id="PTHR31987:SF1">
    <property type="entry name" value="GLUTAMINASE A"/>
    <property type="match status" value="1"/>
</dbReference>
<protein>
    <recommendedName>
        <fullName evidence="7">L-glutaminase</fullName>
    </recommendedName>
</protein>
<accession>A0A1M5EPZ9</accession>
<dbReference type="AlphaFoldDB" id="A0A1M5EPZ9"/>
<dbReference type="OrthoDB" id="175993at2"/>
<keyword evidence="1" id="KW-0732">Signal</keyword>
<dbReference type="Pfam" id="PF16334">
    <property type="entry name" value="DUF4964"/>
    <property type="match status" value="1"/>
</dbReference>
<keyword evidence="6" id="KW-1185">Reference proteome</keyword>
<dbReference type="Proteomes" id="UP000184048">
    <property type="component" value="Unassembled WGS sequence"/>
</dbReference>
<evidence type="ECO:0000259" key="4">
    <source>
        <dbReference type="Pfam" id="PF17168"/>
    </source>
</evidence>
<evidence type="ECO:0000256" key="1">
    <source>
        <dbReference type="SAM" id="SignalP"/>
    </source>
</evidence>
<evidence type="ECO:0000313" key="5">
    <source>
        <dbReference type="EMBL" id="SHF81112.1"/>
    </source>
</evidence>